<organism evidence="3 6">
    <name type="scientific">Streptomyces acidiscabies</name>
    <dbReference type="NCBI Taxonomy" id="42234"/>
    <lineage>
        <taxon>Bacteria</taxon>
        <taxon>Bacillati</taxon>
        <taxon>Actinomycetota</taxon>
        <taxon>Actinomycetes</taxon>
        <taxon>Kitasatosporales</taxon>
        <taxon>Streptomycetaceae</taxon>
        <taxon>Streptomyces</taxon>
    </lineage>
</organism>
<reference evidence="3 5" key="1">
    <citation type="journal article" date="2023" name="Microb. Genom.">
        <title>Mesoterricola silvestris gen. nov., sp. nov., Mesoterricola sediminis sp. nov., Geothrix oryzae sp. nov., Geothrix edaphica sp. nov., Geothrix rubra sp. nov., and Geothrix limicola sp. nov., six novel members of Acidobacteriota isolated from soils.</title>
        <authorList>
            <person name="Weisberg A.J."/>
            <person name="Pearce E."/>
            <person name="Kramer C.G."/>
            <person name="Chang J.H."/>
            <person name="Clarke C.R."/>
        </authorList>
    </citation>
    <scope>NUCLEOTIDE SEQUENCE</scope>
    <source>
        <strain evidence="4 5">NB05-1H</strain>
        <strain evidence="3">NRRL_B-16521</strain>
    </source>
</reference>
<dbReference type="GeneID" id="69806648"/>
<name>A0AAP6EDJ8_9ACTN</name>
<dbReference type="AlphaFoldDB" id="A0AAP6EDJ8"/>
<keyword evidence="3" id="KW-0255">Endonuclease</keyword>
<dbReference type="EMBL" id="JARAWP010000030">
    <property type="protein sequence ID" value="MDX3023875.1"/>
    <property type="molecule type" value="Genomic_DNA"/>
</dbReference>
<dbReference type="RefSeq" id="WP_223786200.1">
    <property type="nucleotide sequence ID" value="NZ_BCML01000021.1"/>
</dbReference>
<dbReference type="InterPro" id="IPR057746">
    <property type="entry name" value="CpnT-like_N"/>
</dbReference>
<gene>
    <name evidence="3" type="ORF">PV399_04730</name>
    <name evidence="4" type="ORF">PV666_39295</name>
</gene>
<keyword evidence="3" id="KW-0540">Nuclease</keyword>
<evidence type="ECO:0000259" key="1">
    <source>
        <dbReference type="Pfam" id="PF15646"/>
    </source>
</evidence>
<dbReference type="GO" id="GO:0004519">
    <property type="term" value="F:endonuclease activity"/>
    <property type="evidence" value="ECO:0007669"/>
    <property type="project" value="UniProtKB-KW"/>
</dbReference>
<accession>A0AAP6EDJ8</accession>
<keyword evidence="5" id="KW-1185">Reference proteome</keyword>
<dbReference type="Pfam" id="PF25547">
    <property type="entry name" value="WXG100_2"/>
    <property type="match status" value="1"/>
</dbReference>
<evidence type="ECO:0000313" key="3">
    <source>
        <dbReference type="EMBL" id="MDX2959027.1"/>
    </source>
</evidence>
<dbReference type="InterPro" id="IPR028906">
    <property type="entry name" value="Tox-REase-2_dom"/>
</dbReference>
<dbReference type="Proteomes" id="UP001272987">
    <property type="component" value="Unassembled WGS sequence"/>
</dbReference>
<dbReference type="EMBL" id="JARAWC010000003">
    <property type="protein sequence ID" value="MDX2959027.1"/>
    <property type="molecule type" value="Genomic_DNA"/>
</dbReference>
<comment type="caution">
    <text evidence="3">The sequence shown here is derived from an EMBL/GenBank/DDBJ whole genome shotgun (WGS) entry which is preliminary data.</text>
</comment>
<protein>
    <submittedName>
        <fullName evidence="3">Restriction endonuclease fold toxin-2 domain-containing protein</fullName>
    </submittedName>
</protein>
<evidence type="ECO:0000313" key="6">
    <source>
        <dbReference type="Proteomes" id="UP001282288"/>
    </source>
</evidence>
<dbReference type="Proteomes" id="UP001282288">
    <property type="component" value="Unassembled WGS sequence"/>
</dbReference>
<keyword evidence="3" id="KW-0378">Hydrolase</keyword>
<proteinExistence type="predicted"/>
<evidence type="ECO:0000313" key="4">
    <source>
        <dbReference type="EMBL" id="MDX3023875.1"/>
    </source>
</evidence>
<evidence type="ECO:0000313" key="5">
    <source>
        <dbReference type="Proteomes" id="UP001272987"/>
    </source>
</evidence>
<evidence type="ECO:0000259" key="2">
    <source>
        <dbReference type="Pfam" id="PF25547"/>
    </source>
</evidence>
<dbReference type="Pfam" id="PF15646">
    <property type="entry name" value="Tox-REase-2"/>
    <property type="match status" value="1"/>
</dbReference>
<sequence>MPDERGEERAVGLPPHLKVIAEGMIKASMGMVDTVMVGTRDTAVALFHELDRQHGMAGDDDAGRAFAKVYKSAAATTLDQFGFSAYVMGETGKGLMRNAREFMARESEIASAILGQQVDLTSGMGDPGADCSESFLGLGQELPEVVGDTAWYDQYAPGGMSDRFRGSPEKLRDVADTWRRGGKLMVRFLEDAQACAHTADKAHSGEAADAFHRYFQGFVGFAAPPERAHPDETLVANIAAACTQLAKACERYADHVEEAKKKILQDRTDLFHIDLPWNSPMFGGNGDDGGLLDAVLGDPWIHQLGDVANALDDSQKRVRLPQGSDSPPGLPGLPLLPVPAPVPVPLVLASYGAGLPTVIPAVYRDPDSAVPHRDPLPPVPGTTRLLGGGERKEFETWVDTLRPMGFGGQGTSTSDPANAYQLRTAGYPERLITLPEGTRKANIAADGMRPADGYMVDAKYVKDVDDDCRKNSWRTPSTFELEDQYDKNGKKKWSPKDVLVGKDQDELDDYRQAMEKHEQIRGLEIITNDKDAAAYWQTLMATEGVKGTSRYER</sequence>
<feature type="domain" description="Outer membrane channel protein CpnT-like N-terminal" evidence="2">
    <location>
        <begin position="166"/>
        <end position="264"/>
    </location>
</feature>
<feature type="domain" description="Tox-REase-2" evidence="1">
    <location>
        <begin position="416"/>
        <end position="546"/>
    </location>
</feature>